<accession>A0ACC0ATL0</accession>
<sequence>MRRFDYNAAVNRKDLAHICWLFNISVKFSQEDEERMRNAQHFAERHKVNISLDTILDGDARVYHNTGNIATNTVIWNFSDNFAKLSLQPSKQRTTRNIWLSWKIIASAILQPRLPLHHQDEVVAKQSVTIKHMIEDSLASKGPILLLKSLRVVTQLPASENDVDLKAFVYALLDIKGLLSLACEDVLDMIKRKDPEHIYKIFNITSDFFPKRIIRRLSTNSLTFLIHP</sequence>
<evidence type="ECO:0000313" key="1">
    <source>
        <dbReference type="EMBL" id="KAI5663288.1"/>
    </source>
</evidence>
<comment type="caution">
    <text evidence="1">The sequence shown here is derived from an EMBL/GenBank/DDBJ whole genome shotgun (WGS) entry which is preliminary data.</text>
</comment>
<organism evidence="1 2">
    <name type="scientific">Catharanthus roseus</name>
    <name type="common">Madagascar periwinkle</name>
    <name type="synonym">Vinca rosea</name>
    <dbReference type="NCBI Taxonomy" id="4058"/>
    <lineage>
        <taxon>Eukaryota</taxon>
        <taxon>Viridiplantae</taxon>
        <taxon>Streptophyta</taxon>
        <taxon>Embryophyta</taxon>
        <taxon>Tracheophyta</taxon>
        <taxon>Spermatophyta</taxon>
        <taxon>Magnoliopsida</taxon>
        <taxon>eudicotyledons</taxon>
        <taxon>Gunneridae</taxon>
        <taxon>Pentapetalae</taxon>
        <taxon>asterids</taxon>
        <taxon>lamiids</taxon>
        <taxon>Gentianales</taxon>
        <taxon>Apocynaceae</taxon>
        <taxon>Rauvolfioideae</taxon>
        <taxon>Vinceae</taxon>
        <taxon>Catharanthinae</taxon>
        <taxon>Catharanthus</taxon>
    </lineage>
</organism>
<name>A0ACC0ATL0_CATRO</name>
<protein>
    <submittedName>
        <fullName evidence="1">Uncharacterized protein</fullName>
    </submittedName>
</protein>
<proteinExistence type="predicted"/>
<dbReference type="EMBL" id="CM044705">
    <property type="protein sequence ID" value="KAI5663288.1"/>
    <property type="molecule type" value="Genomic_DNA"/>
</dbReference>
<reference evidence="2" key="1">
    <citation type="journal article" date="2023" name="Nat. Plants">
        <title>Single-cell RNA sequencing provides a high-resolution roadmap for understanding the multicellular compartmentation of specialized metabolism.</title>
        <authorList>
            <person name="Sun S."/>
            <person name="Shen X."/>
            <person name="Li Y."/>
            <person name="Li Y."/>
            <person name="Wang S."/>
            <person name="Li R."/>
            <person name="Zhang H."/>
            <person name="Shen G."/>
            <person name="Guo B."/>
            <person name="Wei J."/>
            <person name="Xu J."/>
            <person name="St-Pierre B."/>
            <person name="Chen S."/>
            <person name="Sun C."/>
        </authorList>
    </citation>
    <scope>NUCLEOTIDE SEQUENCE [LARGE SCALE GENOMIC DNA]</scope>
</reference>
<evidence type="ECO:0000313" key="2">
    <source>
        <dbReference type="Proteomes" id="UP001060085"/>
    </source>
</evidence>
<keyword evidence="2" id="KW-1185">Reference proteome</keyword>
<gene>
    <name evidence="1" type="ORF">M9H77_22611</name>
</gene>
<dbReference type="Proteomes" id="UP001060085">
    <property type="component" value="Linkage Group LG05"/>
</dbReference>